<comment type="similarity">
    <text evidence="3">Belongs to the NAD(P)-dependent epimerase/dehydratase family. GDP-mannose 4,6-dehydratase subfamily.</text>
</comment>
<dbReference type="PANTHER" id="PTHR43715:SF1">
    <property type="entry name" value="GDP-MANNOSE 4,6 DEHYDRATASE"/>
    <property type="match status" value="1"/>
</dbReference>
<keyword evidence="9" id="KW-1185">Reference proteome</keyword>
<comment type="pathway">
    <text evidence="2">Nucleotide-sugar biosynthesis; GDP-L-fucose biosynthesis via de novo pathway; GDP-L-fucose from GDP-alpha-D-mannose: step 1/2.</text>
</comment>
<dbReference type="Gene3D" id="3.90.25.10">
    <property type="entry name" value="UDP-galactose 4-epimerase, domain 1"/>
    <property type="match status" value="1"/>
</dbReference>
<evidence type="ECO:0000313" key="8">
    <source>
        <dbReference type="EMBL" id="CAL1592639.1"/>
    </source>
</evidence>
<gene>
    <name evidence="8" type="ORF">KC01_LOCUS21865</name>
</gene>
<evidence type="ECO:0000256" key="1">
    <source>
        <dbReference type="ARBA" id="ARBA00001937"/>
    </source>
</evidence>
<accession>A0AAV2KWU2</accession>
<reference evidence="8 9" key="1">
    <citation type="submission" date="2024-04" db="EMBL/GenBank/DDBJ databases">
        <authorList>
            <person name="Waldvogel A.-M."/>
            <person name="Schoenle A."/>
        </authorList>
    </citation>
    <scope>NUCLEOTIDE SEQUENCE [LARGE SCALE GENOMIC DNA]</scope>
</reference>
<sequence length="183" mass="20542">MCDYDSCKASFGLTGQAKAVQLASGTPLSSFPTVWVPWGAVVTSGQRYSRRGCGFTSCLSGQSWAVSKAMWLMLQQEEPEDFVISTGEVHSVREFVERAFSHIGKTIVWEGKDEQEIGRCQETGVVHIKVDPKFFRPVEVDFLQGDSTKAYERFGWKPRVTFEALVKEMVESDMELMKNNPNA</sequence>
<dbReference type="SUPFAM" id="SSF51735">
    <property type="entry name" value="NAD(P)-binding Rossmann-fold domains"/>
    <property type="match status" value="1"/>
</dbReference>
<dbReference type="Pfam" id="PF16363">
    <property type="entry name" value="GDP_Man_Dehyd"/>
    <property type="match status" value="1"/>
</dbReference>
<organism evidence="8 9">
    <name type="scientific">Knipowitschia caucasica</name>
    <name type="common">Caucasian dwarf goby</name>
    <name type="synonym">Pomatoschistus caucasicus</name>
    <dbReference type="NCBI Taxonomy" id="637954"/>
    <lineage>
        <taxon>Eukaryota</taxon>
        <taxon>Metazoa</taxon>
        <taxon>Chordata</taxon>
        <taxon>Craniata</taxon>
        <taxon>Vertebrata</taxon>
        <taxon>Euteleostomi</taxon>
        <taxon>Actinopterygii</taxon>
        <taxon>Neopterygii</taxon>
        <taxon>Teleostei</taxon>
        <taxon>Neoteleostei</taxon>
        <taxon>Acanthomorphata</taxon>
        <taxon>Gobiaria</taxon>
        <taxon>Gobiiformes</taxon>
        <taxon>Gobioidei</taxon>
        <taxon>Gobiidae</taxon>
        <taxon>Gobiinae</taxon>
        <taxon>Knipowitschia</taxon>
    </lineage>
</organism>
<evidence type="ECO:0000256" key="3">
    <source>
        <dbReference type="ARBA" id="ARBA00009263"/>
    </source>
</evidence>
<evidence type="ECO:0000256" key="4">
    <source>
        <dbReference type="ARBA" id="ARBA00011989"/>
    </source>
</evidence>
<dbReference type="EC" id="4.2.1.47" evidence="4"/>
<feature type="domain" description="NAD(P)-binding" evidence="7">
    <location>
        <begin position="68"/>
        <end position="169"/>
    </location>
</feature>
<comment type="cofactor">
    <cofactor evidence="1">
        <name>NADP(+)</name>
        <dbReference type="ChEBI" id="CHEBI:58349"/>
    </cofactor>
</comment>
<evidence type="ECO:0000256" key="2">
    <source>
        <dbReference type="ARBA" id="ARBA00004912"/>
    </source>
</evidence>
<dbReference type="PANTHER" id="PTHR43715">
    <property type="entry name" value="GDP-MANNOSE 4,6-DEHYDRATASE"/>
    <property type="match status" value="1"/>
</dbReference>
<dbReference type="Proteomes" id="UP001497482">
    <property type="component" value="Chromosome 2"/>
</dbReference>
<evidence type="ECO:0000256" key="5">
    <source>
        <dbReference type="ARBA" id="ARBA00023239"/>
    </source>
</evidence>
<protein>
    <recommendedName>
        <fullName evidence="4">GDP-mannose 4,6-dehydratase</fullName>
        <ecNumber evidence="4">4.2.1.47</ecNumber>
    </recommendedName>
    <alternativeName>
        <fullName evidence="6">GDP-D-mannose dehydratase</fullName>
    </alternativeName>
</protein>
<name>A0AAV2KWU2_KNICA</name>
<dbReference type="InterPro" id="IPR006368">
    <property type="entry name" value="GDP_Man_deHydtase"/>
</dbReference>
<evidence type="ECO:0000259" key="7">
    <source>
        <dbReference type="Pfam" id="PF16363"/>
    </source>
</evidence>
<dbReference type="GO" id="GO:0008446">
    <property type="term" value="F:GDP-mannose 4,6-dehydratase activity"/>
    <property type="evidence" value="ECO:0007669"/>
    <property type="project" value="UniProtKB-EC"/>
</dbReference>
<evidence type="ECO:0000256" key="6">
    <source>
        <dbReference type="ARBA" id="ARBA00031085"/>
    </source>
</evidence>
<dbReference type="InterPro" id="IPR016040">
    <property type="entry name" value="NAD(P)-bd_dom"/>
</dbReference>
<dbReference type="GO" id="GO:0042351">
    <property type="term" value="P:'de novo' GDP-L-fucose biosynthetic process"/>
    <property type="evidence" value="ECO:0007669"/>
    <property type="project" value="TreeGrafter"/>
</dbReference>
<keyword evidence="5" id="KW-0456">Lyase</keyword>
<evidence type="ECO:0000313" key="9">
    <source>
        <dbReference type="Proteomes" id="UP001497482"/>
    </source>
</evidence>
<dbReference type="InterPro" id="IPR036291">
    <property type="entry name" value="NAD(P)-bd_dom_sf"/>
</dbReference>
<dbReference type="AlphaFoldDB" id="A0AAV2KWU2"/>
<proteinExistence type="inferred from homology"/>
<dbReference type="EMBL" id="OZ035824">
    <property type="protein sequence ID" value="CAL1592639.1"/>
    <property type="molecule type" value="Genomic_DNA"/>
</dbReference>
<dbReference type="Gene3D" id="3.40.50.720">
    <property type="entry name" value="NAD(P)-binding Rossmann-like Domain"/>
    <property type="match status" value="1"/>
</dbReference>